<dbReference type="AlphaFoldDB" id="K9HFU3"/>
<dbReference type="RefSeq" id="WP_009542013.1">
    <property type="nucleotide sequence ID" value="NZ_ANHY01000019.1"/>
</dbReference>
<dbReference type="PANTHER" id="PTHR10067:SF13">
    <property type="entry name" value="PHOSPHATIDYLSERINE DECARBOXYLASE"/>
    <property type="match status" value="1"/>
</dbReference>
<gene>
    <name evidence="6" type="ORF">C882_1357</name>
</gene>
<dbReference type="InterPro" id="IPR003817">
    <property type="entry name" value="PS_Dcarbxylase"/>
</dbReference>
<dbReference type="Proteomes" id="UP000009881">
    <property type="component" value="Unassembled WGS sequence"/>
</dbReference>
<keyword evidence="5" id="KW-0732">Signal</keyword>
<dbReference type="OrthoDB" id="9802030at2"/>
<dbReference type="Pfam" id="PF02666">
    <property type="entry name" value="PS_Dcarbxylase"/>
    <property type="match status" value="1"/>
</dbReference>
<keyword evidence="2" id="KW-0865">Zymogen</keyword>
<evidence type="ECO:0000256" key="2">
    <source>
        <dbReference type="ARBA" id="ARBA00023145"/>
    </source>
</evidence>
<dbReference type="PANTHER" id="PTHR10067">
    <property type="entry name" value="PHOSPHATIDYLSERINE DECARBOXYLASE"/>
    <property type="match status" value="1"/>
</dbReference>
<evidence type="ECO:0000313" key="6">
    <source>
        <dbReference type="EMBL" id="EKV27511.1"/>
    </source>
</evidence>
<dbReference type="EMBL" id="ANHY01000019">
    <property type="protein sequence ID" value="EKV27511.1"/>
    <property type="molecule type" value="Genomic_DNA"/>
</dbReference>
<protein>
    <recommendedName>
        <fullName evidence="8">Phosphatidylserine decarboxylase</fullName>
    </recommendedName>
</protein>
<evidence type="ECO:0000256" key="3">
    <source>
        <dbReference type="ARBA" id="ARBA00023239"/>
    </source>
</evidence>
<feature type="chain" id="PRO_5003930075" description="Phosphatidylserine decarboxylase" evidence="5">
    <location>
        <begin position="28"/>
        <end position="473"/>
    </location>
</feature>
<evidence type="ECO:0008006" key="8">
    <source>
        <dbReference type="Google" id="ProtNLM"/>
    </source>
</evidence>
<accession>K9HFU3</accession>
<evidence type="ECO:0000256" key="5">
    <source>
        <dbReference type="SAM" id="SignalP"/>
    </source>
</evidence>
<organism evidence="6 7">
    <name type="scientific">Caenispirillum salinarum AK4</name>
    <dbReference type="NCBI Taxonomy" id="1238182"/>
    <lineage>
        <taxon>Bacteria</taxon>
        <taxon>Pseudomonadati</taxon>
        <taxon>Pseudomonadota</taxon>
        <taxon>Alphaproteobacteria</taxon>
        <taxon>Rhodospirillales</taxon>
        <taxon>Novispirillaceae</taxon>
        <taxon>Caenispirillum</taxon>
    </lineage>
</organism>
<reference evidence="6 7" key="1">
    <citation type="journal article" date="2013" name="Genome Announc.">
        <title>Draft Genome Sequence of an Alphaproteobacterium, Caenispirillum salinarum AK4(T), Isolated from a Solar Saltern.</title>
        <authorList>
            <person name="Khatri I."/>
            <person name="Singh A."/>
            <person name="Korpole S."/>
            <person name="Pinnaka A.K."/>
            <person name="Subramanian S."/>
        </authorList>
    </citation>
    <scope>NUCLEOTIDE SEQUENCE [LARGE SCALE GENOMIC DNA]</scope>
    <source>
        <strain evidence="6 7">AK4</strain>
    </source>
</reference>
<dbReference type="eggNOG" id="COG0688">
    <property type="taxonomic scope" value="Bacteria"/>
</dbReference>
<comment type="caution">
    <text evidence="6">The sequence shown here is derived from an EMBL/GenBank/DDBJ whole genome shotgun (WGS) entry which is preliminary data.</text>
</comment>
<evidence type="ECO:0000256" key="4">
    <source>
        <dbReference type="ARBA" id="ARBA00023317"/>
    </source>
</evidence>
<dbReference type="GO" id="GO:0004609">
    <property type="term" value="F:phosphatidylserine decarboxylase activity"/>
    <property type="evidence" value="ECO:0007669"/>
    <property type="project" value="InterPro"/>
</dbReference>
<proteinExistence type="predicted"/>
<keyword evidence="1" id="KW-0210">Decarboxylase</keyword>
<dbReference type="STRING" id="1238182.C882_1357"/>
<keyword evidence="7" id="KW-1185">Reference proteome</keyword>
<keyword evidence="4" id="KW-0670">Pyruvate</keyword>
<evidence type="ECO:0000313" key="7">
    <source>
        <dbReference type="Proteomes" id="UP000009881"/>
    </source>
</evidence>
<keyword evidence="3" id="KW-0456">Lyase</keyword>
<sequence length="473" mass="50428">MTFKSNAAAGILALGLGMGGLAGGAGAAESPCQGSLDYLNTAYESAPGMVAAFDATLKGLKDLPPGYTYGGKTTNPWASAKDGKALKDAVVDFYDQVCTLLPQIVGTNDNALDSIQYFAWLYCHNAHGRQLVDGTYQAKDGSKVTAVRDFLIKFNGEYKAHMDSAASTTYVPEWAADPRLEIGDYVKTKASEYSSWNDFFARNLKFNEETGTYPSRPVTMPGRDYVIVSPTDCIMNPLVQVVKSEAGAVDRKLVENPLQNDTVLDVKGIPLSVDDLLAGAPADLKAKFPGGTGLACVLMPNTYHHFHSPVDGVIQYAEIVEAGTPAAFGTFGYSDWPNWVPMDGNVGRPGTDFSQFQGFTRGVIIIRVEYANLPGKTPEMLTGYVASVPVGLDTVGSVVLADGVEKGAIAKKGVTEFGNFYFGGSLNILLFSPIEGFDGATMVSPAVQTRMGNQIGILNTPYPAPKTPWTPDS</sequence>
<feature type="signal peptide" evidence="5">
    <location>
        <begin position="1"/>
        <end position="27"/>
    </location>
</feature>
<evidence type="ECO:0000256" key="1">
    <source>
        <dbReference type="ARBA" id="ARBA00022793"/>
    </source>
</evidence>
<dbReference type="GO" id="GO:0008654">
    <property type="term" value="P:phospholipid biosynthetic process"/>
    <property type="evidence" value="ECO:0007669"/>
    <property type="project" value="InterPro"/>
</dbReference>
<name>K9HFU3_9PROT</name>